<reference evidence="3" key="1">
    <citation type="submission" date="2015-09" db="EMBL/GenBank/DDBJ databases">
        <authorList>
            <person name="Rodrigo-Torres Lidia"/>
            <person name="Arahal R.David."/>
        </authorList>
    </citation>
    <scope>NUCLEOTIDE SEQUENCE [LARGE SCALE GENOMIC DNA]</scope>
    <source>
        <strain evidence="3">CECT 7735</strain>
    </source>
</reference>
<name>A0A0P1IML7_9RHOB</name>
<organism evidence="2 3">
    <name type="scientific">Shimia thalassica</name>
    <dbReference type="NCBI Taxonomy" id="1715693"/>
    <lineage>
        <taxon>Bacteria</taxon>
        <taxon>Pseudomonadati</taxon>
        <taxon>Pseudomonadota</taxon>
        <taxon>Alphaproteobacteria</taxon>
        <taxon>Rhodobacterales</taxon>
        <taxon>Roseobacteraceae</taxon>
    </lineage>
</organism>
<keyword evidence="2" id="KW-0378">Hydrolase</keyword>
<feature type="domain" description="Amidohydrolase 3" evidence="1">
    <location>
        <begin position="198"/>
        <end position="365"/>
    </location>
</feature>
<keyword evidence="3" id="KW-1185">Reference proteome</keyword>
<dbReference type="Gene3D" id="3.20.20.140">
    <property type="entry name" value="Metal-dependent hydrolases"/>
    <property type="match status" value="1"/>
</dbReference>
<dbReference type="GO" id="GO:0004131">
    <property type="term" value="F:cytosine deaminase activity"/>
    <property type="evidence" value="ECO:0007669"/>
    <property type="project" value="UniProtKB-EC"/>
</dbReference>
<dbReference type="Proteomes" id="UP000051870">
    <property type="component" value="Unassembled WGS sequence"/>
</dbReference>
<dbReference type="SUPFAM" id="SSF51556">
    <property type="entry name" value="Metallo-dependent hydrolases"/>
    <property type="match status" value="1"/>
</dbReference>
<evidence type="ECO:0000259" key="1">
    <source>
        <dbReference type="Pfam" id="PF07969"/>
    </source>
</evidence>
<gene>
    <name evidence="2" type="primary">codA</name>
    <name evidence="2" type="ORF">PH7735_03119</name>
</gene>
<proteinExistence type="predicted"/>
<dbReference type="EC" id="3.5.4.1" evidence="2"/>
<dbReference type="PANTHER" id="PTHR32027">
    <property type="entry name" value="CYTOSINE DEAMINASE"/>
    <property type="match status" value="1"/>
</dbReference>
<sequence length="403" mass="43169">MKHASQRTLPDLRVPTIFVKPQTSFSGEEGGGFLRGDVVVVDNRIVGMRPSDKHLDGRILMPRLVEAHCHLDKCHTVERMAVVGGNLEQAILAQRQDKANWTDQDILSRAKRGLSEFVTAGTGMVRSHVDWGDTAPPPRSWSLMCALAEETSQTTLQLSALVGVAQMSDRSFAKQVVASIPDGHALGAFVFGQDGLEAGLRNIFDCATDRGLPLDFHVDEGLSPDLNGLELIANIALETGFSGPILCGHAVSLAVHPTATRNRIIEKLSKAGICVAMLPTTNLYLQGRNGGTPTMRGITLAKELDQAGVPVVVGTDNVRDAFCPVGRHDPMYALEMAILGAHLDSPFDTWLKTITTNACLALGADAPSLNGAPLDDVLLCDATDFSTLISGASRRPANTYFEV</sequence>
<dbReference type="GO" id="GO:0035888">
    <property type="term" value="F:isoguanine deaminase activity"/>
    <property type="evidence" value="ECO:0007669"/>
    <property type="project" value="TreeGrafter"/>
</dbReference>
<dbReference type="GO" id="GO:0006209">
    <property type="term" value="P:cytosine catabolic process"/>
    <property type="evidence" value="ECO:0007669"/>
    <property type="project" value="TreeGrafter"/>
</dbReference>
<dbReference type="PANTHER" id="PTHR32027:SF0">
    <property type="entry name" value="CYTOSINE DEAMINASE"/>
    <property type="match status" value="1"/>
</dbReference>
<dbReference type="InterPro" id="IPR052349">
    <property type="entry name" value="Metallo-hydrolase_Enzymes"/>
</dbReference>
<accession>A0A0P1IML7</accession>
<dbReference type="Gene3D" id="2.30.40.10">
    <property type="entry name" value="Urease, subunit C, domain 1"/>
    <property type="match status" value="1"/>
</dbReference>
<dbReference type="RefSeq" id="WP_145865349.1">
    <property type="nucleotide sequence ID" value="NZ_CYTW01000004.1"/>
</dbReference>
<evidence type="ECO:0000313" key="3">
    <source>
        <dbReference type="Proteomes" id="UP000051870"/>
    </source>
</evidence>
<evidence type="ECO:0000313" key="2">
    <source>
        <dbReference type="EMBL" id="CUK07476.1"/>
    </source>
</evidence>
<dbReference type="GeneID" id="83882108"/>
<dbReference type="InterPro" id="IPR013108">
    <property type="entry name" value="Amidohydro_3"/>
</dbReference>
<dbReference type="EMBL" id="CYTW01000004">
    <property type="protein sequence ID" value="CUK07476.1"/>
    <property type="molecule type" value="Genomic_DNA"/>
</dbReference>
<dbReference type="AlphaFoldDB" id="A0A0P1IML7"/>
<dbReference type="InterPro" id="IPR011059">
    <property type="entry name" value="Metal-dep_hydrolase_composite"/>
</dbReference>
<dbReference type="InterPro" id="IPR032466">
    <property type="entry name" value="Metal_Hydrolase"/>
</dbReference>
<protein>
    <submittedName>
        <fullName evidence="2">Cytosine deaminase</fullName>
        <ecNumber evidence="2">3.5.4.1</ecNumber>
    </submittedName>
</protein>
<dbReference type="Pfam" id="PF07969">
    <property type="entry name" value="Amidohydro_3"/>
    <property type="match status" value="1"/>
</dbReference>
<dbReference type="STRING" id="1715693.PH7735_03119"/>